<dbReference type="Proteomes" id="UP000095455">
    <property type="component" value="Unassembled WGS sequence"/>
</dbReference>
<dbReference type="Proteomes" id="UP000461276">
    <property type="component" value="Unassembled WGS sequence"/>
</dbReference>
<dbReference type="Proteomes" id="UP000441358">
    <property type="component" value="Unassembled WGS sequence"/>
</dbReference>
<dbReference type="Proteomes" id="UP001210126">
    <property type="component" value="Unassembled WGS sequence"/>
</dbReference>
<name>A0A173VI33_PARDI</name>
<reference evidence="13" key="2">
    <citation type="submission" date="2017-04" db="EMBL/GenBank/DDBJ databases">
        <title>Function of individual gut microbiota members based on whole genome sequencing of pure cultures obtained from chicken caecum.</title>
        <authorList>
            <person name="Medvecky M."/>
            <person name="Cejkova D."/>
            <person name="Polansky O."/>
            <person name="Karasova D."/>
            <person name="Kubasova T."/>
            <person name="Cizek A."/>
            <person name="Rychlik I."/>
        </authorList>
    </citation>
    <scope>NUCLEOTIDE SEQUENCE [LARGE SCALE GENOMIC DNA]</scope>
    <source>
        <strain evidence="13">An199</strain>
    </source>
</reference>
<reference evidence="9" key="3">
    <citation type="journal article" date="2018" name="BMC Genomics">
        <title>Whole genome sequencing and function prediction of 133 gut anaerobes isolated from chicken caecum in pure cultures.</title>
        <authorList>
            <person name="Medvecky M."/>
            <person name="Cejkova D."/>
            <person name="Polansky O."/>
            <person name="Karasova D."/>
            <person name="Kubasova T."/>
            <person name="Cizek A."/>
            <person name="Rychlik I."/>
        </authorList>
    </citation>
    <scope>NUCLEOTIDE SEQUENCE</scope>
    <source>
        <strain evidence="9">An199</strain>
    </source>
</reference>
<evidence type="ECO:0000313" key="16">
    <source>
        <dbReference type="Proteomes" id="UP000461276"/>
    </source>
</evidence>
<dbReference type="SUPFAM" id="SSF142433">
    <property type="entry name" value="CinA-like"/>
    <property type="match status" value="1"/>
</dbReference>
<evidence type="ECO:0000313" key="7">
    <source>
        <dbReference type="EMBL" id="MRZ50862.1"/>
    </source>
</evidence>
<dbReference type="NCBIfam" id="TIGR00199">
    <property type="entry name" value="PncC_domain"/>
    <property type="match status" value="1"/>
</dbReference>
<dbReference type="InterPro" id="IPR008136">
    <property type="entry name" value="CinA_C"/>
</dbReference>
<dbReference type="Gene3D" id="3.90.950.20">
    <property type="entry name" value="CinA-like"/>
    <property type="match status" value="1"/>
</dbReference>
<dbReference type="EMBL" id="CYYK01000023">
    <property type="protein sequence ID" value="CUP24982.1"/>
    <property type="molecule type" value="Genomic_DNA"/>
</dbReference>
<gene>
    <name evidence="2" type="primary">ygaD</name>
    <name evidence="9" type="ORF">B5F32_19495</name>
    <name evidence="3" type="ORF">ERS852380_04229</name>
    <name evidence="2" type="ORF">ERS852429_03123</name>
    <name evidence="7" type="ORF">GKD66_11660</name>
    <name evidence="6" type="ORF">GKD67_21160</name>
    <name evidence="8" type="ORF">GKD70_18860</name>
    <name evidence="10" type="ORF">P2T59_08940</name>
    <name evidence="4" type="ORF">PN599_08910</name>
    <name evidence="5" type="ORF">PN612_08830</name>
</gene>
<evidence type="ECO:0000313" key="10">
    <source>
        <dbReference type="EMBL" id="WET66099.1"/>
    </source>
</evidence>
<organism evidence="2 12">
    <name type="scientific">Parabacteroides distasonis</name>
    <dbReference type="NCBI Taxonomy" id="823"/>
    <lineage>
        <taxon>Bacteria</taxon>
        <taxon>Pseudomonadati</taxon>
        <taxon>Bacteroidota</taxon>
        <taxon>Bacteroidia</taxon>
        <taxon>Bacteroidales</taxon>
        <taxon>Tannerellaceae</taxon>
        <taxon>Parabacteroides</taxon>
    </lineage>
</organism>
<reference evidence="14 15" key="4">
    <citation type="journal article" date="2019" name="Nat. Med.">
        <title>A library of human gut bacterial isolates paired with longitudinal multiomics data enables mechanistic microbiome research.</title>
        <authorList>
            <person name="Poyet M."/>
            <person name="Groussin M."/>
            <person name="Gibbons S.M."/>
            <person name="Avila-Pacheco J."/>
            <person name="Jiang X."/>
            <person name="Kearney S.M."/>
            <person name="Perrotta A.R."/>
            <person name="Berdy B."/>
            <person name="Zhao S."/>
            <person name="Lieberman T.D."/>
            <person name="Swanson P.K."/>
            <person name="Smith M."/>
            <person name="Roesemann S."/>
            <person name="Alexander J.E."/>
            <person name="Rich S.A."/>
            <person name="Livny J."/>
            <person name="Vlamakis H."/>
            <person name="Clish C."/>
            <person name="Bullock K."/>
            <person name="Deik A."/>
            <person name="Scott J."/>
            <person name="Pierce K.A."/>
            <person name="Xavier R.J."/>
            <person name="Alm E.J."/>
        </authorList>
    </citation>
    <scope>NUCLEOTIDE SEQUENCE [LARGE SCALE GENOMIC DNA]</scope>
    <source>
        <strain evidence="8 15">BIOML-A20</strain>
        <strain evidence="7 14">BIOML-A32</strain>
        <strain evidence="6 16">BIOML-A9</strain>
    </source>
</reference>
<dbReference type="Proteomes" id="UP001221009">
    <property type="component" value="Chromosome"/>
</dbReference>
<evidence type="ECO:0000313" key="6">
    <source>
        <dbReference type="EMBL" id="MRY95699.1"/>
    </source>
</evidence>
<evidence type="ECO:0000313" key="14">
    <source>
        <dbReference type="Proteomes" id="UP000441358"/>
    </source>
</evidence>
<evidence type="ECO:0000313" key="11">
    <source>
        <dbReference type="Proteomes" id="UP000095455"/>
    </source>
</evidence>
<evidence type="ECO:0000313" key="9">
    <source>
        <dbReference type="EMBL" id="OUP14771.1"/>
    </source>
</evidence>
<dbReference type="Proteomes" id="UP000441609">
    <property type="component" value="Unassembled WGS sequence"/>
</dbReference>
<dbReference type="EMBL" id="NFJX01000027">
    <property type="protein sequence ID" value="OUP14771.1"/>
    <property type="molecule type" value="Genomic_DNA"/>
</dbReference>
<evidence type="ECO:0000313" key="15">
    <source>
        <dbReference type="Proteomes" id="UP000441609"/>
    </source>
</evidence>
<dbReference type="EMBL" id="WKMO01000022">
    <property type="protein sequence ID" value="MSB75325.1"/>
    <property type="molecule type" value="Genomic_DNA"/>
</dbReference>
<dbReference type="EMBL" id="CP120353">
    <property type="protein sequence ID" value="WET66099.1"/>
    <property type="molecule type" value="Genomic_DNA"/>
</dbReference>
<accession>A0A173VI33</accession>
<evidence type="ECO:0000313" key="5">
    <source>
        <dbReference type="EMBL" id="MDB9138614.1"/>
    </source>
</evidence>
<reference evidence="11 12" key="1">
    <citation type="submission" date="2015-09" db="EMBL/GenBank/DDBJ databases">
        <authorList>
            <consortium name="Pathogen Informatics"/>
        </authorList>
    </citation>
    <scope>NUCLEOTIDE SEQUENCE [LARGE SCALE GENOMIC DNA]</scope>
    <source>
        <strain evidence="3 11">2789STDY5608822</strain>
        <strain evidence="2 12">2789STDY5608872</strain>
    </source>
</reference>
<dbReference type="EMBL" id="WKMY01000023">
    <property type="protein sequence ID" value="MRY95699.1"/>
    <property type="molecule type" value="Genomic_DNA"/>
</dbReference>
<feature type="domain" description="CinA C-terminal" evidence="1">
    <location>
        <begin position="24"/>
        <end position="174"/>
    </location>
</feature>
<dbReference type="AlphaFoldDB" id="A0A173VI33"/>
<evidence type="ECO:0000313" key="8">
    <source>
        <dbReference type="EMBL" id="MSB75325.1"/>
    </source>
</evidence>
<evidence type="ECO:0000313" key="4">
    <source>
        <dbReference type="EMBL" id="MDB9005120.1"/>
    </source>
</evidence>
<dbReference type="Pfam" id="PF02464">
    <property type="entry name" value="CinA"/>
    <property type="match status" value="1"/>
</dbReference>
<dbReference type="OrthoDB" id="9801454at2"/>
<dbReference type="Proteomes" id="UP000095591">
    <property type="component" value="Unassembled WGS sequence"/>
</dbReference>
<reference evidence="10" key="6">
    <citation type="submission" date="2023-03" db="EMBL/GenBank/DDBJ databases">
        <title>Parabacteroides distasonis, a bacteria resistant against UC.</title>
        <authorList>
            <person name="Dai W."/>
        </authorList>
    </citation>
    <scope>NUCLEOTIDE SEQUENCE</scope>
    <source>
        <strain evidence="10">F1-28</strain>
    </source>
</reference>
<dbReference type="EMBL" id="WKMC01000007">
    <property type="protein sequence ID" value="MRZ50862.1"/>
    <property type="molecule type" value="Genomic_DNA"/>
</dbReference>
<dbReference type="EMBL" id="JAQMPX010000065">
    <property type="protein sequence ID" value="MDB9138614.1"/>
    <property type="molecule type" value="Genomic_DNA"/>
</dbReference>
<dbReference type="InterPro" id="IPR036653">
    <property type="entry name" value="CinA-like_C"/>
</dbReference>
<dbReference type="OMA" id="FKFLNMD"/>
<dbReference type="EMBL" id="CYXP01000007">
    <property type="protein sequence ID" value="CUN27109.1"/>
    <property type="molecule type" value="Genomic_DNA"/>
</dbReference>
<protein>
    <submittedName>
        <fullName evidence="4">CinA family protein</fullName>
    </submittedName>
    <submittedName>
        <fullName evidence="2">Competence damage-inducible protein A</fullName>
    </submittedName>
    <submittedName>
        <fullName evidence="9">Competence protein</fullName>
    </submittedName>
    <submittedName>
        <fullName evidence="6">Nicotinamide-nucleotide amidohydrolase family protein</fullName>
    </submittedName>
</protein>
<dbReference type="RefSeq" id="WP_005855698.1">
    <property type="nucleotide sequence ID" value="NZ_BQOC01000001.1"/>
</dbReference>
<dbReference type="Proteomes" id="UP001211522">
    <property type="component" value="Unassembled WGS sequence"/>
</dbReference>
<evidence type="ECO:0000313" key="13">
    <source>
        <dbReference type="Proteomes" id="UP000195950"/>
    </source>
</evidence>
<sequence>MKLLFSHNETPSIIITMEVDDLPIELEVADALKSGHLMMGTAESCTGGKIASMITSMAGSSEYFTGGVVAYCNEVKHHVLGVSEADLNTFGAVSQPVVEQMARGTMRVLGCDCAVATSGIAGPGGGTPSKPVGTVWIAAAYKERILSECYHFGENPRMENIRLSAEAALRMLLGLIRE</sequence>
<evidence type="ECO:0000313" key="3">
    <source>
        <dbReference type="EMBL" id="CUP24982.1"/>
    </source>
</evidence>
<reference evidence="4" key="5">
    <citation type="submission" date="2023-01" db="EMBL/GenBank/DDBJ databases">
        <title>Human gut microbiome strain richness.</title>
        <authorList>
            <person name="Chen-Liaw A."/>
        </authorList>
    </citation>
    <scope>NUCLEOTIDE SEQUENCE</scope>
    <source>
        <strain evidence="5">D35st1_E5_D35t1_190705</strain>
        <strain evidence="4">RTP21484st1_E5_RTP21484_190118</strain>
    </source>
</reference>
<evidence type="ECO:0000313" key="2">
    <source>
        <dbReference type="EMBL" id="CUN27109.1"/>
    </source>
</evidence>
<keyword evidence="6" id="KW-0378">Hydrolase</keyword>
<dbReference type="EMBL" id="JAQMPJ010000006">
    <property type="protein sequence ID" value="MDB9005120.1"/>
    <property type="molecule type" value="Genomic_DNA"/>
</dbReference>
<dbReference type="GO" id="GO:0016787">
    <property type="term" value="F:hydrolase activity"/>
    <property type="evidence" value="ECO:0007669"/>
    <property type="project" value="UniProtKB-KW"/>
</dbReference>
<evidence type="ECO:0000313" key="12">
    <source>
        <dbReference type="Proteomes" id="UP000095591"/>
    </source>
</evidence>
<proteinExistence type="predicted"/>
<evidence type="ECO:0000259" key="1">
    <source>
        <dbReference type="Pfam" id="PF02464"/>
    </source>
</evidence>
<dbReference type="Proteomes" id="UP000195950">
    <property type="component" value="Unassembled WGS sequence"/>
</dbReference>